<proteinExistence type="inferred from homology"/>
<keyword evidence="4" id="KW-0539">Nucleus</keyword>
<comment type="similarity">
    <text evidence="2">Belongs to the RRP1 family.</text>
</comment>
<evidence type="ECO:0000256" key="2">
    <source>
        <dbReference type="ARBA" id="ARBA00006374"/>
    </source>
</evidence>
<dbReference type="OrthoDB" id="2019504at2759"/>
<evidence type="ECO:0000313" key="6">
    <source>
        <dbReference type="Proteomes" id="UP000311919"/>
    </source>
</evidence>
<name>A0A4Z2DRP7_SCHJA</name>
<reference evidence="5 6" key="1">
    <citation type="submission" date="2019-03" db="EMBL/GenBank/DDBJ databases">
        <title>An improved genome assembly of the fluke Schistosoma japonicum.</title>
        <authorList>
            <person name="Hu W."/>
            <person name="Luo F."/>
            <person name="Yin M."/>
            <person name="Mo X."/>
            <person name="Sun C."/>
            <person name="Wu Q."/>
            <person name="Zhu B."/>
            <person name="Xiang M."/>
            <person name="Wang J."/>
            <person name="Wang Y."/>
            <person name="Zhang T."/>
            <person name="Xu B."/>
            <person name="Zheng H."/>
            <person name="Feng Z."/>
        </authorList>
    </citation>
    <scope>NUCLEOTIDE SEQUENCE [LARGE SCALE GENOMIC DNA]</scope>
    <source>
        <strain evidence="5">HuSjv2</strain>
        <tissue evidence="5">Worms</tissue>
    </source>
</reference>
<dbReference type="STRING" id="6182.A0A4Z2DRP7"/>
<comment type="caution">
    <text evidence="5">The sequence shown here is derived from an EMBL/GenBank/DDBJ whole genome shotgun (WGS) entry which is preliminary data.</text>
</comment>
<sequence>MLGICKGLHYSLWMQDKLLLKEQTVTRLCDILLNIPDNTVLLYYSYAMFEILAREWDNLDYWRVDKFMLLAREFFTSGLQFISYKKPAILPSFVEAIFTKVLNNDTDHAIGLKIHFCTIIGEELSKKNVKTSSVKLIFQHLLVLLASLPKHNVYSHSVLNLITQMTKLIRRRPRCCLDGIIKCLENILSKKCSYKKALKRINTNLGKILSNREATLKLTSDQVSTQRTKSSPETASVIPCSYESLNSKGGLSENKVTIRNEFNLFQIEKKETSEVSKKKKKVTKKRPYTETADFLGTKLDHHADDYAQESHPKRTKPEVSTESVRKGTEIPCVVPDFLHFSAVHDESKRNIEPFKSNSLVSDNGAISEKCIPNTPLFSERRVSFGKVFRKKFNAARCISLTPPVSDIPAKGILRSNKSMSKEARINVSF</sequence>
<accession>A0A4Z2DRP7</accession>
<dbReference type="GO" id="GO:0005634">
    <property type="term" value="C:nucleus"/>
    <property type="evidence" value="ECO:0007669"/>
    <property type="project" value="UniProtKB-SubCell"/>
</dbReference>
<dbReference type="Pfam" id="PF05997">
    <property type="entry name" value="Nop52"/>
    <property type="match status" value="1"/>
</dbReference>
<dbReference type="AlphaFoldDB" id="A0A4Z2DRP7"/>
<organism evidence="5 6">
    <name type="scientific">Schistosoma japonicum</name>
    <name type="common">Blood fluke</name>
    <dbReference type="NCBI Taxonomy" id="6182"/>
    <lineage>
        <taxon>Eukaryota</taxon>
        <taxon>Metazoa</taxon>
        <taxon>Spiralia</taxon>
        <taxon>Lophotrochozoa</taxon>
        <taxon>Platyhelminthes</taxon>
        <taxon>Trematoda</taxon>
        <taxon>Digenea</taxon>
        <taxon>Strigeidida</taxon>
        <taxon>Schistosomatoidea</taxon>
        <taxon>Schistosomatidae</taxon>
        <taxon>Schistosoma</taxon>
    </lineage>
</organism>
<evidence type="ECO:0000313" key="5">
    <source>
        <dbReference type="EMBL" id="TNN18840.1"/>
    </source>
</evidence>
<gene>
    <name evidence="5" type="ORF">EWB00_009843</name>
</gene>
<dbReference type="EMBL" id="SKCS01000064">
    <property type="protein sequence ID" value="TNN18840.1"/>
    <property type="molecule type" value="Genomic_DNA"/>
</dbReference>
<dbReference type="GO" id="GO:0006364">
    <property type="term" value="P:rRNA processing"/>
    <property type="evidence" value="ECO:0007669"/>
    <property type="project" value="UniProtKB-KW"/>
</dbReference>
<dbReference type="InterPro" id="IPR010301">
    <property type="entry name" value="RRP1"/>
</dbReference>
<dbReference type="PANTHER" id="PTHR13026:SF0">
    <property type="entry name" value="RIBOSOMAL RNA PROCESSING 1B"/>
    <property type="match status" value="1"/>
</dbReference>
<dbReference type="GO" id="GO:0030688">
    <property type="term" value="C:preribosome, small subunit precursor"/>
    <property type="evidence" value="ECO:0007669"/>
    <property type="project" value="InterPro"/>
</dbReference>
<dbReference type="Proteomes" id="UP000311919">
    <property type="component" value="Unassembled WGS sequence"/>
</dbReference>
<keyword evidence="3" id="KW-0698">rRNA processing</keyword>
<protein>
    <submittedName>
        <fullName evidence="5">Ribosomal RNA processing protein 1</fullName>
    </submittedName>
</protein>
<comment type="subcellular location">
    <subcellularLocation>
        <location evidence="1">Nucleus</location>
    </subcellularLocation>
</comment>
<keyword evidence="6" id="KW-1185">Reference proteome</keyword>
<evidence type="ECO:0000256" key="1">
    <source>
        <dbReference type="ARBA" id="ARBA00004123"/>
    </source>
</evidence>
<evidence type="ECO:0000256" key="4">
    <source>
        <dbReference type="ARBA" id="ARBA00023242"/>
    </source>
</evidence>
<evidence type="ECO:0000256" key="3">
    <source>
        <dbReference type="ARBA" id="ARBA00022552"/>
    </source>
</evidence>
<dbReference type="PANTHER" id="PTHR13026">
    <property type="entry name" value="NNP-1 PROTEIN NOVEL NUCLEAR PROTEIN 1 NOP52"/>
    <property type="match status" value="1"/>
</dbReference>